<comment type="caution">
    <text evidence="4">The sequence shown here is derived from an EMBL/GenBank/DDBJ whole genome shotgun (WGS) entry which is preliminary data.</text>
</comment>
<dbReference type="GO" id="GO:0016747">
    <property type="term" value="F:acyltransferase activity, transferring groups other than amino-acyl groups"/>
    <property type="evidence" value="ECO:0007669"/>
    <property type="project" value="InterPro"/>
</dbReference>
<dbReference type="AlphaFoldDB" id="A0A0P6WPF4"/>
<name>A0A0P6WPF4_9CHLR</name>
<dbReference type="InterPro" id="IPR016181">
    <property type="entry name" value="Acyl_CoA_acyltransferase"/>
</dbReference>
<keyword evidence="2" id="KW-0012">Acyltransferase</keyword>
<protein>
    <recommendedName>
        <fullName evidence="3">N-acetyltransferase domain-containing protein</fullName>
    </recommendedName>
</protein>
<organism evidence="4 5">
    <name type="scientific">Leptolinea tardivitalis</name>
    <dbReference type="NCBI Taxonomy" id="229920"/>
    <lineage>
        <taxon>Bacteria</taxon>
        <taxon>Bacillati</taxon>
        <taxon>Chloroflexota</taxon>
        <taxon>Anaerolineae</taxon>
        <taxon>Anaerolineales</taxon>
        <taxon>Anaerolineaceae</taxon>
        <taxon>Leptolinea</taxon>
    </lineage>
</organism>
<evidence type="ECO:0000313" key="5">
    <source>
        <dbReference type="Proteomes" id="UP000050430"/>
    </source>
</evidence>
<evidence type="ECO:0000313" key="4">
    <source>
        <dbReference type="EMBL" id="KPL70633.1"/>
    </source>
</evidence>
<accession>A0A0P6WPF4</accession>
<dbReference type="CDD" id="cd04301">
    <property type="entry name" value="NAT_SF"/>
    <property type="match status" value="1"/>
</dbReference>
<dbReference type="InterPro" id="IPR000182">
    <property type="entry name" value="GNAT_dom"/>
</dbReference>
<feature type="domain" description="N-acetyltransferase" evidence="3">
    <location>
        <begin position="1"/>
        <end position="168"/>
    </location>
</feature>
<keyword evidence="5" id="KW-1185">Reference proteome</keyword>
<sequence length="169" mass="18860">MRKAAPSDSQLLAELGARTYADTFAAGNTAEDMAAYLAGAFSPEIQSTELAEPGSLFLIAELDGRPVGYTRLRQDPPPDCITGRHPIEIVRLYSVKDMIGHGIGAALMTACLEEARRRECDVIWLDVWEKNPRAIAFYERWGFVKVGEQDYQLGNDLQLDWLMARNVQI</sequence>
<dbReference type="InterPro" id="IPR050832">
    <property type="entry name" value="Bact_Acetyltransf"/>
</dbReference>
<keyword evidence="1" id="KW-0808">Transferase</keyword>
<evidence type="ECO:0000259" key="3">
    <source>
        <dbReference type="PROSITE" id="PS51186"/>
    </source>
</evidence>
<dbReference type="PANTHER" id="PTHR43877">
    <property type="entry name" value="AMINOALKYLPHOSPHONATE N-ACETYLTRANSFERASE-RELATED-RELATED"/>
    <property type="match status" value="1"/>
</dbReference>
<reference evidence="4 5" key="1">
    <citation type="submission" date="2015-07" db="EMBL/GenBank/DDBJ databases">
        <title>Genome sequence of Leptolinea tardivitalis DSM 16556.</title>
        <authorList>
            <person name="Hemp J."/>
            <person name="Ward L.M."/>
            <person name="Pace L.A."/>
            <person name="Fischer W.W."/>
        </authorList>
    </citation>
    <scope>NUCLEOTIDE SEQUENCE [LARGE SCALE GENOMIC DNA]</scope>
    <source>
        <strain evidence="4 5">YMTK-2</strain>
    </source>
</reference>
<dbReference type="Proteomes" id="UP000050430">
    <property type="component" value="Unassembled WGS sequence"/>
</dbReference>
<dbReference type="Pfam" id="PF00583">
    <property type="entry name" value="Acetyltransf_1"/>
    <property type="match status" value="1"/>
</dbReference>
<dbReference type="Gene3D" id="3.40.630.30">
    <property type="match status" value="1"/>
</dbReference>
<dbReference type="STRING" id="229920.ADM99_16165"/>
<evidence type="ECO:0000256" key="2">
    <source>
        <dbReference type="ARBA" id="ARBA00023315"/>
    </source>
</evidence>
<dbReference type="SUPFAM" id="SSF55729">
    <property type="entry name" value="Acyl-CoA N-acyltransferases (Nat)"/>
    <property type="match status" value="1"/>
</dbReference>
<evidence type="ECO:0000256" key="1">
    <source>
        <dbReference type="ARBA" id="ARBA00022679"/>
    </source>
</evidence>
<gene>
    <name evidence="4" type="ORF">ADM99_16165</name>
</gene>
<proteinExistence type="predicted"/>
<dbReference type="PROSITE" id="PS51186">
    <property type="entry name" value="GNAT"/>
    <property type="match status" value="1"/>
</dbReference>
<dbReference type="EMBL" id="LGCK01000014">
    <property type="protein sequence ID" value="KPL70633.1"/>
    <property type="molecule type" value="Genomic_DNA"/>
</dbReference>